<dbReference type="EMBL" id="VSSQ01001390">
    <property type="protein sequence ID" value="MPM07917.1"/>
    <property type="molecule type" value="Genomic_DNA"/>
</dbReference>
<organism evidence="2">
    <name type="scientific">bioreactor metagenome</name>
    <dbReference type="NCBI Taxonomy" id="1076179"/>
    <lineage>
        <taxon>unclassified sequences</taxon>
        <taxon>metagenomes</taxon>
        <taxon>ecological metagenomes</taxon>
    </lineage>
</organism>
<dbReference type="InterPro" id="IPR036582">
    <property type="entry name" value="Mao_N_sf"/>
</dbReference>
<dbReference type="Pfam" id="PF07833">
    <property type="entry name" value="Cu_amine_oxidN1"/>
    <property type="match status" value="1"/>
</dbReference>
<accession>A0A644WW54</accession>
<gene>
    <name evidence="2" type="ORF">SDC9_54228</name>
</gene>
<dbReference type="SUPFAM" id="SSF55383">
    <property type="entry name" value="Copper amine oxidase, domain N"/>
    <property type="match status" value="1"/>
</dbReference>
<evidence type="ECO:0000259" key="1">
    <source>
        <dbReference type="Pfam" id="PF07833"/>
    </source>
</evidence>
<evidence type="ECO:0000313" key="2">
    <source>
        <dbReference type="EMBL" id="MPM07917.1"/>
    </source>
</evidence>
<proteinExistence type="predicted"/>
<sequence length="367" mass="41271">MGSVKVSTLMKGMKTMKKTITFIITAALMIASFVPAYAIDIRIDDQNVQFTEASGFPFIDQSNRIQVPFRQTMESFGCIVSWDAANQMAIAEKNGITVKVPIGAAYIMKDGQKISIDTAASVKDNRTYLPIRAVLEAFGAVVGWDSSTQTVIAYSTKGQGIMIDGVTYRNGFYGDLWPVNLKYKSDSFEVEGNKFYHVNCDKFDWVLGLTGSTSNGELYCAESQWAQARAYYADNNNFVYYCRIGAQYVDRDPIIANIPNIDPIKFDELMAFADKNSYDPFSSNSSVVTRRLPLPDRDISPELIFYKESKDGYFTSYKGYKFHALDGKLLLVYYYDYGSGKYEEMVAVDIPDEIGQYFINMLAQLQA</sequence>
<dbReference type="AlphaFoldDB" id="A0A644WW54"/>
<comment type="caution">
    <text evidence="2">The sequence shown here is derived from an EMBL/GenBank/DDBJ whole genome shotgun (WGS) entry which is preliminary data.</text>
</comment>
<dbReference type="Gene3D" id="3.30.457.10">
    <property type="entry name" value="Copper amine oxidase-like, N-terminal domain"/>
    <property type="match status" value="1"/>
</dbReference>
<protein>
    <recommendedName>
        <fullName evidence="1">Copper amine oxidase-like N-terminal domain-containing protein</fullName>
    </recommendedName>
</protein>
<name>A0A644WW54_9ZZZZ</name>
<feature type="domain" description="Copper amine oxidase-like N-terminal" evidence="1">
    <location>
        <begin position="46"/>
        <end position="152"/>
    </location>
</feature>
<reference evidence="2" key="1">
    <citation type="submission" date="2019-08" db="EMBL/GenBank/DDBJ databases">
        <authorList>
            <person name="Kucharzyk K."/>
            <person name="Murdoch R.W."/>
            <person name="Higgins S."/>
            <person name="Loffler F."/>
        </authorList>
    </citation>
    <scope>NUCLEOTIDE SEQUENCE</scope>
</reference>
<dbReference type="InterPro" id="IPR012854">
    <property type="entry name" value="Cu_amine_oxidase-like_N"/>
</dbReference>